<evidence type="ECO:0000259" key="3">
    <source>
        <dbReference type="Pfam" id="PF25818"/>
    </source>
</evidence>
<dbReference type="EMBL" id="CAJNOM010000001">
    <property type="protein sequence ID" value="CAF0731538.1"/>
    <property type="molecule type" value="Genomic_DNA"/>
</dbReference>
<dbReference type="OrthoDB" id="4150at2759"/>
<keyword evidence="1" id="KW-0694">RNA-binding</keyword>
<organism evidence="4 5">
    <name type="scientific">Adineta steineri</name>
    <dbReference type="NCBI Taxonomy" id="433720"/>
    <lineage>
        <taxon>Eukaryota</taxon>
        <taxon>Metazoa</taxon>
        <taxon>Spiralia</taxon>
        <taxon>Gnathifera</taxon>
        <taxon>Rotifera</taxon>
        <taxon>Eurotatoria</taxon>
        <taxon>Bdelloidea</taxon>
        <taxon>Adinetida</taxon>
        <taxon>Adinetidae</taxon>
        <taxon>Adineta</taxon>
    </lineage>
</organism>
<protein>
    <recommendedName>
        <fullName evidence="3">Mitochondrial transcription rescue factor 1 C-terminal domain-containing protein</fullName>
    </recommendedName>
</protein>
<evidence type="ECO:0000256" key="2">
    <source>
        <dbReference type="SAM" id="MobiDB-lite"/>
    </source>
</evidence>
<proteinExistence type="predicted"/>
<dbReference type="GO" id="GO:0003723">
    <property type="term" value="F:RNA binding"/>
    <property type="evidence" value="ECO:0007669"/>
    <property type="project" value="UniProtKB-KW"/>
</dbReference>
<sequence>MSTLRLISTLHSSLLTIKSYQRLLLPSSQLLFRSTSSHILTPTIQQTCLFSSSTVCHGRRRDKIDGGLTEEVNNEEEEEEDNDNDDDGGIDQNEEEKIRTSIQQYKIPKGYRIIIRHIASLRLDIICSAGTGMGRSTIEDEFYGSKLRVNGEKSTKKAQQIKEGDVIDLVTTRIEGAKYNSKRIIVYKVFDEKSIKNKVKVCLIAWRQGVEVDGSQWS</sequence>
<reference evidence="4" key="1">
    <citation type="submission" date="2021-02" db="EMBL/GenBank/DDBJ databases">
        <authorList>
            <person name="Nowell W R."/>
        </authorList>
    </citation>
    <scope>NUCLEOTIDE SEQUENCE</scope>
</reference>
<dbReference type="SUPFAM" id="SSF55174">
    <property type="entry name" value="Alpha-L RNA-binding motif"/>
    <property type="match status" value="1"/>
</dbReference>
<dbReference type="InterPro" id="IPR057896">
    <property type="entry name" value="MTRES1_C"/>
</dbReference>
<name>A0A813NDE0_9BILA</name>
<dbReference type="AlphaFoldDB" id="A0A813NDE0"/>
<dbReference type="PANTHER" id="PTHR13633">
    <property type="entry name" value="MITOCHONDRIAL TRANSCRIPTION RESCUE FACTOR 1"/>
    <property type="match status" value="1"/>
</dbReference>
<evidence type="ECO:0000313" key="4">
    <source>
        <dbReference type="EMBL" id="CAF0731538.1"/>
    </source>
</evidence>
<comment type="caution">
    <text evidence="4">The sequence shown here is derived from an EMBL/GenBank/DDBJ whole genome shotgun (WGS) entry which is preliminary data.</text>
</comment>
<dbReference type="Proteomes" id="UP000663832">
    <property type="component" value="Unassembled WGS sequence"/>
</dbReference>
<dbReference type="PROSITE" id="PS50889">
    <property type="entry name" value="S4"/>
    <property type="match status" value="1"/>
</dbReference>
<accession>A0A813NDE0</accession>
<dbReference type="PANTHER" id="PTHR13633:SF3">
    <property type="entry name" value="MITOCHONDRIAL TRANSCRIPTION RESCUE FACTOR 1"/>
    <property type="match status" value="1"/>
</dbReference>
<dbReference type="GO" id="GO:1903108">
    <property type="term" value="P:regulation of mitochondrial transcription"/>
    <property type="evidence" value="ECO:0007669"/>
    <property type="project" value="TreeGrafter"/>
</dbReference>
<dbReference type="Pfam" id="PF25818">
    <property type="entry name" value="MTRES1_C"/>
    <property type="match status" value="1"/>
</dbReference>
<evidence type="ECO:0000256" key="1">
    <source>
        <dbReference type="PROSITE-ProRule" id="PRU00182"/>
    </source>
</evidence>
<keyword evidence="5" id="KW-1185">Reference proteome</keyword>
<feature type="region of interest" description="Disordered" evidence="2">
    <location>
        <begin position="66"/>
        <end position="94"/>
    </location>
</feature>
<feature type="domain" description="Mitochondrial transcription rescue factor 1 C-terminal" evidence="3">
    <location>
        <begin position="116"/>
        <end position="208"/>
    </location>
</feature>
<feature type="compositionally biased region" description="Acidic residues" evidence="2">
    <location>
        <begin position="72"/>
        <end position="94"/>
    </location>
</feature>
<dbReference type="GO" id="GO:0005739">
    <property type="term" value="C:mitochondrion"/>
    <property type="evidence" value="ECO:0007669"/>
    <property type="project" value="TreeGrafter"/>
</dbReference>
<gene>
    <name evidence="4" type="ORF">QVE165_LOCUS303</name>
</gene>
<evidence type="ECO:0000313" key="5">
    <source>
        <dbReference type="Proteomes" id="UP000663832"/>
    </source>
</evidence>